<gene>
    <name evidence="4" type="ordered locus">B005_0710</name>
</gene>
<protein>
    <submittedName>
        <fullName evidence="4">Squalene/phytoene synthase family protein</fullName>
    </submittedName>
</protein>
<dbReference type="eggNOG" id="COG1562">
    <property type="taxonomic scope" value="Bacteria"/>
</dbReference>
<dbReference type="SFLD" id="SFLDS00005">
    <property type="entry name" value="Isoprenoid_Synthase_Type_I"/>
    <property type="match status" value="1"/>
</dbReference>
<dbReference type="InterPro" id="IPR002060">
    <property type="entry name" value="Squ/phyt_synthse"/>
</dbReference>
<dbReference type="CDD" id="cd00683">
    <property type="entry name" value="Trans_IPPS_HH"/>
    <property type="match status" value="1"/>
</dbReference>
<dbReference type="SFLD" id="SFLDG01212">
    <property type="entry name" value="Phytoene_synthase_like"/>
    <property type="match status" value="1"/>
</dbReference>
<evidence type="ECO:0000256" key="3">
    <source>
        <dbReference type="SAM" id="MobiDB-lite"/>
    </source>
</evidence>
<dbReference type="UniPathway" id="UPA00799"/>
<keyword evidence="2" id="KW-0808">Transferase</keyword>
<dbReference type="PROSITE" id="PS01045">
    <property type="entry name" value="SQUALEN_PHYTOEN_SYN_2"/>
    <property type="match status" value="1"/>
</dbReference>
<sequence length="341" mass="36923">MSSATAELDAAGITARVLREDYLRCRGLHAHHGRTYYTATRVLPSARRPHIHALYGFARWVDDIVDEPGPGTTVDDQKARLDAIDADLERALSGREPDEPVLRALAHTVDHHELDPGYFTAFMASMRMDLTTTEYRDLDHLREYMYGSAAVIGLQVLPVLGTVARREEAAPHAAALGEAFQLTNFLRDVSEDLARGRVYLPADVLAGPAGASGPRRTRRGQPGPLPPRRTRGGDARTGLPTVCLHRPAALPGHSGRDRRRGLRRVERPAPGLRDPQGGGGHAGVGPLPVGQGRPTTTETDPLRRECTCPCPIPLRDGSPCAGFRRTPGHARTPPGGRRPPG</sequence>
<dbReference type="InterPro" id="IPR033904">
    <property type="entry name" value="Trans_IPPS_HH"/>
</dbReference>
<dbReference type="GO" id="GO:0051996">
    <property type="term" value="F:squalene synthase [NAD(P)H] activity"/>
    <property type="evidence" value="ECO:0007669"/>
    <property type="project" value="InterPro"/>
</dbReference>
<dbReference type="AlphaFoldDB" id="J7L6C7"/>
<organism evidence="4 5">
    <name type="scientific">Nocardiopsis alba (strain ATCC BAA-2165 / BE74)</name>
    <dbReference type="NCBI Taxonomy" id="1205910"/>
    <lineage>
        <taxon>Bacteria</taxon>
        <taxon>Bacillati</taxon>
        <taxon>Actinomycetota</taxon>
        <taxon>Actinomycetes</taxon>
        <taxon>Streptosporangiales</taxon>
        <taxon>Nocardiopsidaceae</taxon>
        <taxon>Nocardiopsis</taxon>
    </lineage>
</organism>
<dbReference type="HOGENOM" id="CLU_813362_0_0_11"/>
<dbReference type="GO" id="GO:0016117">
    <property type="term" value="P:carotenoid biosynthetic process"/>
    <property type="evidence" value="ECO:0007669"/>
    <property type="project" value="UniProtKB-ARBA"/>
</dbReference>
<accession>J7L6C7</accession>
<evidence type="ECO:0000256" key="1">
    <source>
        <dbReference type="ARBA" id="ARBA00004684"/>
    </source>
</evidence>
<dbReference type="STRING" id="1205910.B005_0710"/>
<evidence type="ECO:0000256" key="2">
    <source>
        <dbReference type="ARBA" id="ARBA00022679"/>
    </source>
</evidence>
<dbReference type="InterPro" id="IPR019845">
    <property type="entry name" value="Squalene/phytoene_synthase_CS"/>
</dbReference>
<evidence type="ECO:0000313" key="5">
    <source>
        <dbReference type="Proteomes" id="UP000003779"/>
    </source>
</evidence>
<reference evidence="5" key="2">
    <citation type="submission" date="2012-08" db="EMBL/GenBank/DDBJ databases">
        <title>Whole-genome sequence of Nocardiopsis alba strain ATCC BAA-2165 associated with honeybees.</title>
        <authorList>
            <person name="Qiao J."/>
            <person name="Chen L."/>
            <person name="Li Y."/>
            <person name="Wang J."/>
            <person name="Zhang W."/>
            <person name="Chen S."/>
        </authorList>
    </citation>
    <scope>NUCLEOTIDE SEQUENCE [LARGE SCALE GENOMIC DNA]</scope>
    <source>
        <strain evidence="5">ATCC BAA-2165 / BE74</strain>
    </source>
</reference>
<dbReference type="SUPFAM" id="SSF48576">
    <property type="entry name" value="Terpenoid synthases"/>
    <property type="match status" value="1"/>
</dbReference>
<dbReference type="Gene3D" id="1.10.600.10">
    <property type="entry name" value="Farnesyl Diphosphate Synthase"/>
    <property type="match status" value="1"/>
</dbReference>
<reference evidence="4 5" key="1">
    <citation type="journal article" date="2012" name="J. Bacteriol.">
        <title>Whole-Genome Sequence of Nocardiopsis alba Strain ATCC BAA-2165, Associated with Honeybees.</title>
        <authorList>
            <person name="Qiao J."/>
            <person name="Chen L."/>
            <person name="Li Y."/>
            <person name="Wang J."/>
            <person name="Zhang W."/>
            <person name="Chen S."/>
        </authorList>
    </citation>
    <scope>NUCLEOTIDE SEQUENCE [LARGE SCALE GENOMIC DNA]</scope>
    <source>
        <strain evidence="5">ATCC BAA-2165 / BE74</strain>
    </source>
</reference>
<dbReference type="PANTHER" id="PTHR31480">
    <property type="entry name" value="BIFUNCTIONAL LYCOPENE CYCLASE/PHYTOENE SYNTHASE"/>
    <property type="match status" value="1"/>
</dbReference>
<dbReference type="GO" id="GO:0004311">
    <property type="term" value="F:geranylgeranyl diphosphate synthase activity"/>
    <property type="evidence" value="ECO:0007669"/>
    <property type="project" value="InterPro"/>
</dbReference>
<evidence type="ECO:0000313" key="4">
    <source>
        <dbReference type="EMBL" id="AFR09173.1"/>
    </source>
</evidence>
<dbReference type="SFLD" id="SFLDG01018">
    <property type="entry name" value="Squalene/Phytoene_Synthase_Lik"/>
    <property type="match status" value="1"/>
</dbReference>
<dbReference type="KEGG" id="nal:B005_0710"/>
<feature type="region of interest" description="Disordered" evidence="3">
    <location>
        <begin position="204"/>
        <end position="304"/>
    </location>
</feature>
<proteinExistence type="predicted"/>
<dbReference type="EMBL" id="CP003788">
    <property type="protein sequence ID" value="AFR09173.1"/>
    <property type="molecule type" value="Genomic_DNA"/>
</dbReference>
<name>J7L6C7_NOCAA</name>
<dbReference type="Proteomes" id="UP000003779">
    <property type="component" value="Chromosome"/>
</dbReference>
<dbReference type="InterPro" id="IPR044843">
    <property type="entry name" value="Trans_IPPS_bact-type"/>
</dbReference>
<dbReference type="Pfam" id="PF00494">
    <property type="entry name" value="SQS_PSY"/>
    <property type="match status" value="1"/>
</dbReference>
<feature type="region of interest" description="Disordered" evidence="3">
    <location>
        <begin position="316"/>
        <end position="341"/>
    </location>
</feature>
<dbReference type="InterPro" id="IPR008949">
    <property type="entry name" value="Isoprenoid_synthase_dom_sf"/>
</dbReference>
<comment type="pathway">
    <text evidence="1">Carotenoid biosynthesis; phytoene biosynthesis.</text>
</comment>
<dbReference type="PATRIC" id="fig|1205910.3.peg.668"/>